<evidence type="ECO:0000256" key="1">
    <source>
        <dbReference type="SAM" id="MobiDB-lite"/>
    </source>
</evidence>
<proteinExistence type="predicted"/>
<evidence type="ECO:0000313" key="2">
    <source>
        <dbReference type="EMBL" id="RCH79703.1"/>
    </source>
</evidence>
<dbReference type="Proteomes" id="UP000252139">
    <property type="component" value="Unassembled WGS sequence"/>
</dbReference>
<sequence>MDSAHSIKGNISVNSWIDKGGRSHAAINVYIKEVTTNGITVKPADCDKKSRKVFIYSHCIRNWGDNVVAEGCSIEKIVELLNHYVRIEDATKEAVSLVIPSTVSKRGLKRQQRMGSAYFGESLQGLQTKSTAGASDPTPATPTAPASTDIDNNKDNIIHFGKIQVVFNELADPFGTKTMICLHNQALRHWFCLVRCFFDLSNGKLFGP</sequence>
<feature type="compositionally biased region" description="Low complexity" evidence="1">
    <location>
        <begin position="130"/>
        <end position="149"/>
    </location>
</feature>
<dbReference type="AlphaFoldDB" id="A0A367IPX3"/>
<reference evidence="2 3" key="1">
    <citation type="journal article" date="2018" name="G3 (Bethesda)">
        <title>Phylogenetic and Phylogenomic Definition of Rhizopus Species.</title>
        <authorList>
            <person name="Gryganskyi A.P."/>
            <person name="Golan J."/>
            <person name="Dolatabadi S."/>
            <person name="Mondo S."/>
            <person name="Robb S."/>
            <person name="Idnurm A."/>
            <person name="Muszewska A."/>
            <person name="Steczkiewicz K."/>
            <person name="Masonjones S."/>
            <person name="Liao H.L."/>
            <person name="Gajdeczka M.T."/>
            <person name="Anike F."/>
            <person name="Vuek A."/>
            <person name="Anishchenko I.M."/>
            <person name="Voigt K."/>
            <person name="de Hoog G.S."/>
            <person name="Smith M.E."/>
            <person name="Heitman J."/>
            <person name="Vilgalys R."/>
            <person name="Stajich J.E."/>
        </authorList>
    </citation>
    <scope>NUCLEOTIDE SEQUENCE [LARGE SCALE GENOMIC DNA]</scope>
    <source>
        <strain evidence="2 3">CBS 357.93</strain>
    </source>
</reference>
<protein>
    <submittedName>
        <fullName evidence="2">Uncharacterized protein</fullName>
    </submittedName>
</protein>
<evidence type="ECO:0000313" key="3">
    <source>
        <dbReference type="Proteomes" id="UP000252139"/>
    </source>
</evidence>
<comment type="caution">
    <text evidence="2">The sequence shown here is derived from an EMBL/GenBank/DDBJ whole genome shotgun (WGS) entry which is preliminary data.</text>
</comment>
<accession>A0A367IPX3</accession>
<organism evidence="2 3">
    <name type="scientific">Rhizopus azygosporus</name>
    <name type="common">Rhizopus microsporus var. azygosporus</name>
    <dbReference type="NCBI Taxonomy" id="86630"/>
    <lineage>
        <taxon>Eukaryota</taxon>
        <taxon>Fungi</taxon>
        <taxon>Fungi incertae sedis</taxon>
        <taxon>Mucoromycota</taxon>
        <taxon>Mucoromycotina</taxon>
        <taxon>Mucoromycetes</taxon>
        <taxon>Mucorales</taxon>
        <taxon>Mucorineae</taxon>
        <taxon>Rhizopodaceae</taxon>
        <taxon>Rhizopus</taxon>
    </lineage>
</organism>
<gene>
    <name evidence="2" type="ORF">CU097_001596</name>
</gene>
<dbReference type="EMBL" id="PJQL01004338">
    <property type="protein sequence ID" value="RCH79703.1"/>
    <property type="molecule type" value="Genomic_DNA"/>
</dbReference>
<keyword evidence="3" id="KW-1185">Reference proteome</keyword>
<name>A0A367IPX3_RHIAZ</name>
<feature type="region of interest" description="Disordered" evidence="1">
    <location>
        <begin position="129"/>
        <end position="150"/>
    </location>
</feature>